<dbReference type="GO" id="GO:0004190">
    <property type="term" value="F:aspartic-type endopeptidase activity"/>
    <property type="evidence" value="ECO:0007669"/>
    <property type="project" value="InterPro"/>
</dbReference>
<evidence type="ECO:0000313" key="2">
    <source>
        <dbReference type="Proteomes" id="UP000249842"/>
    </source>
</evidence>
<evidence type="ECO:0000313" key="1">
    <source>
        <dbReference type="EMBL" id="RAK58796.1"/>
    </source>
</evidence>
<dbReference type="EMBL" id="QFYP01000001">
    <property type="protein sequence ID" value="RAK58796.1"/>
    <property type="molecule type" value="Genomic_DNA"/>
</dbReference>
<dbReference type="Gene3D" id="2.40.70.10">
    <property type="entry name" value="Acid Proteases"/>
    <property type="match status" value="2"/>
</dbReference>
<dbReference type="PROSITE" id="PS00141">
    <property type="entry name" value="ASP_PROTEASE"/>
    <property type="match status" value="1"/>
</dbReference>
<dbReference type="InterPro" id="IPR021109">
    <property type="entry name" value="Peptidase_aspartic_dom_sf"/>
</dbReference>
<proteinExistence type="predicted"/>
<sequence length="333" mass="35134">MPDWSRRASLLALGSVAGCAAIGPAQINLLQGPSRPEDGPPEVLETAFDNAIRMTAPVTLDGAGPFDFVVDTGANVSVTSLELAQRIGLPTIGRAILHGIAGIDSADITSVRRLSVGAVATAIPRMPILPRARLGADGLLGMDVLKGRRLVMDFSRRRLDITHSAPPPSIGGSRSDERLERAPTFVVPARMRFGQLIIVDAEIAGVKVVAFLDSGSQSTVGNLALKSAITGRNPGFAENLVHALLVSATGQTAGAELAVLPPLRLGGLFVGNVQAAFADLHIFELWDLKGRPAILVGADVLRRLNSLEIDYGRRLVTFRPPAEAMTLKTPRGF</sequence>
<dbReference type="Proteomes" id="UP000249842">
    <property type="component" value="Unassembled WGS sequence"/>
</dbReference>
<gene>
    <name evidence="1" type="ORF">DJ021_02760</name>
</gene>
<dbReference type="CDD" id="cd05483">
    <property type="entry name" value="retropepsin_like_bacteria"/>
    <property type="match status" value="1"/>
</dbReference>
<dbReference type="GO" id="GO:0006508">
    <property type="term" value="P:proteolysis"/>
    <property type="evidence" value="ECO:0007669"/>
    <property type="project" value="InterPro"/>
</dbReference>
<accession>A0A328AYN3</accession>
<dbReference type="SUPFAM" id="SSF50630">
    <property type="entry name" value="Acid proteases"/>
    <property type="match status" value="2"/>
</dbReference>
<keyword evidence="2" id="KW-1185">Reference proteome</keyword>
<reference evidence="2" key="1">
    <citation type="submission" date="2018-05" db="EMBL/GenBank/DDBJ databases">
        <authorList>
            <person name="Li X."/>
        </authorList>
    </citation>
    <scope>NUCLEOTIDE SEQUENCE [LARGE SCALE GENOMIC DNA]</scope>
    <source>
        <strain evidence="2">HKS-05</strain>
    </source>
</reference>
<dbReference type="InterPro" id="IPR001969">
    <property type="entry name" value="Aspartic_peptidase_AS"/>
</dbReference>
<dbReference type="OrthoDB" id="107347at2"/>
<dbReference type="AlphaFoldDB" id="A0A328AYN3"/>
<dbReference type="InterPro" id="IPR034122">
    <property type="entry name" value="Retropepsin-like_bacterial"/>
</dbReference>
<comment type="caution">
    <text evidence="1">The sequence shown here is derived from an EMBL/GenBank/DDBJ whole genome shotgun (WGS) entry which is preliminary data.</text>
</comment>
<name>A0A328AYN3_9CAUL</name>
<dbReference type="Pfam" id="PF13650">
    <property type="entry name" value="Asp_protease_2"/>
    <property type="match status" value="2"/>
</dbReference>
<dbReference type="PROSITE" id="PS51257">
    <property type="entry name" value="PROKAR_LIPOPROTEIN"/>
    <property type="match status" value="1"/>
</dbReference>
<protein>
    <submittedName>
        <fullName evidence="1">Peptidase A2A</fullName>
    </submittedName>
</protein>
<organism evidence="1 2">
    <name type="scientific">Phenylobacterium hankyongense</name>
    <dbReference type="NCBI Taxonomy" id="1813876"/>
    <lineage>
        <taxon>Bacteria</taxon>
        <taxon>Pseudomonadati</taxon>
        <taxon>Pseudomonadota</taxon>
        <taxon>Alphaproteobacteria</taxon>
        <taxon>Caulobacterales</taxon>
        <taxon>Caulobacteraceae</taxon>
        <taxon>Phenylobacterium</taxon>
    </lineage>
</organism>